<name>A0AAV1VGC0_9STRA</name>
<evidence type="ECO:0000313" key="2">
    <source>
        <dbReference type="EMBL" id="CAK7945994.1"/>
    </source>
</evidence>
<feature type="compositionally biased region" description="Low complexity" evidence="1">
    <location>
        <begin position="1"/>
        <end position="18"/>
    </location>
</feature>
<gene>
    <name evidence="2" type="ORF">PM001_LOCUS31144</name>
</gene>
<comment type="caution">
    <text evidence="2">The sequence shown here is derived from an EMBL/GenBank/DDBJ whole genome shotgun (WGS) entry which is preliminary data.</text>
</comment>
<dbReference type="EMBL" id="CAKLBY020000339">
    <property type="protein sequence ID" value="CAK7945994.1"/>
    <property type="molecule type" value="Genomic_DNA"/>
</dbReference>
<reference evidence="2" key="1">
    <citation type="submission" date="2024-01" db="EMBL/GenBank/DDBJ databases">
        <authorList>
            <person name="Webb A."/>
        </authorList>
    </citation>
    <scope>NUCLEOTIDE SEQUENCE</scope>
    <source>
        <strain evidence="2">Pm1</strain>
    </source>
</reference>
<feature type="region of interest" description="Disordered" evidence="1">
    <location>
        <begin position="1"/>
        <end position="24"/>
    </location>
</feature>
<protein>
    <recommendedName>
        <fullName evidence="4">PH domain-containing protein</fullName>
    </recommendedName>
</protein>
<dbReference type="AlphaFoldDB" id="A0AAV1VGC0"/>
<sequence length="1276" mass="141803">MFLPPSSSASPRQQQPPRECTCAADTDSDCSVASDVTSDKHVPRSSSFSTAFQALGAEWATSLSPLDLGPDSLQASRALHNAEALRQAPVLDNVFCSCYDVDTVLSTVQRREDGRFFSPVQKLLLEPQSIQQVFTYATSSCDEDVALFSSAEEKEQQRGGRDRRADDEGEAYRRAFVATEIILGFYRKAVAWYGEPKRDCSAQKTDTDVEAGEKYESVWRPESVDSTELAMFSSRPPPSTAATSIDFRSNSSTRKLARLHRLRASMRFESSGSSVSEFSVNGDEDESLLEDPSARGYVLRIEDLTANEWKKVFGGLFQFLRPKLKSDGEDDAERCSENEDVEVDGVLVANLCRIVKNFVVFPAVHRLICDEDDVDEKEWLLSYLAAHVYDPNIASLLHGLIHLSVRRGLDYFPIICCLVEQIVEQVPTRISRSLSCVSSTSTVSSTPSASPRLSLRGSPTVPSVSFFSSKTALRSPVLFTPNTASIAHLRISGSVEILSKILNDEFPNTFRYYIKTKVQLASFESVQPFERELFPTRTTPSDPAVHVKLKNAILSSLTENATVLARLAKLGMAELRFLDAHCVNGAHIPKVLVIDILRHAIEFSMHNPEQQELFVAPVHLVLDTVCALINYHQHLSTISEFAARDCFSDSDSDDEDEDAADEANFAPFAHLIEKDGPSKLSQCDVLPARSALYTGSVPPVFSSSLNSGKAVVNVRPLASTLLVMHVVDLLDVVILMSNDRIDSRLARLDLATSLMDVFEKFPTASILHCRLVNLYLNLLNRSFTNERLNNPLLRSVFRSPDSILEYILHNLDTNTLSHVYDAHLAIIGVKIATICSSPALQQEFICQFCNNVKGWNSFASSLVATHYQQMDALDDLLLDSQLVTSGTRKGVVKDNADTGFLLARPSSSASEYLSRELEPFRRLPMEKEGIGASHNVARGNEMVHPSDKFQSRSQSKFPRSIVDILQSDDSTSFGVEEGDVFMSGYAYQKCSKWAKVHLSFDKSKCQLIVQDASAVSSALPGNRAPGATSPSRTSLFQQFLVARKQPWKSRPKTFVVCNARQWIAFRRNIKKRDHSAFGFQVDVFDSHREEDETLTFVTRSDASRMRWFEAMQSAVITTRISRNSFCDTDETANAMLVERATKNRGGPYLVAPDVNLLRPMISACFSLKSEVPEEMPFWGVYHGDQGIIKYASLFTQCLDVVSVEEKNIQAIGYSVIVEFDATFCKSENIASFDDFEPPTVNCACTDTYLISGNQIIGLTRTIADSEKLLQLFSDDD</sequence>
<accession>A0AAV1VGC0</accession>
<organism evidence="2 3">
    <name type="scientific">Peronospora matthiolae</name>
    <dbReference type="NCBI Taxonomy" id="2874970"/>
    <lineage>
        <taxon>Eukaryota</taxon>
        <taxon>Sar</taxon>
        <taxon>Stramenopiles</taxon>
        <taxon>Oomycota</taxon>
        <taxon>Peronosporomycetes</taxon>
        <taxon>Peronosporales</taxon>
        <taxon>Peronosporaceae</taxon>
        <taxon>Peronospora</taxon>
    </lineage>
</organism>
<evidence type="ECO:0000256" key="1">
    <source>
        <dbReference type="SAM" id="MobiDB-lite"/>
    </source>
</evidence>
<evidence type="ECO:0008006" key="4">
    <source>
        <dbReference type="Google" id="ProtNLM"/>
    </source>
</evidence>
<dbReference type="Proteomes" id="UP001162060">
    <property type="component" value="Unassembled WGS sequence"/>
</dbReference>
<proteinExistence type="predicted"/>
<evidence type="ECO:0000313" key="3">
    <source>
        <dbReference type="Proteomes" id="UP001162060"/>
    </source>
</evidence>